<feature type="domain" description="M23ase beta-sheet core" evidence="3">
    <location>
        <begin position="203"/>
        <end position="302"/>
    </location>
</feature>
<dbReference type="PANTHER" id="PTHR21666">
    <property type="entry name" value="PEPTIDASE-RELATED"/>
    <property type="match status" value="1"/>
</dbReference>
<sequence length="327" mass="37323">MSIKIKLRYIPMIVVFGIIIQISNPYTIYALEAPEISEQEEFFRSVEAVTGVPWSIMAAVYKYETNIQKKDNGNPQFLSHKNLWGGLGNTEQGSMSPLVNAFYGGIGRDGSDDGLADSDNFYDIIYSLALWVSTNGKNEQEYIELFSELYNNEKAFKRIEQFTKIYQHFDTVDIKGNSFPIPLTYSYSYRSTWGAGRSYGGYRMHEGTDIFARAWTPVKSTSYGVVEIKGWNKYGGWRVGIRDLNNVYHYYAHLAGYAKELNEGDIVEAGQVIGYVGNSGYGPKGTTGRFPPHLHYGMYKDNGKNEWSFDPTPSLYRWERAEKQKKR</sequence>
<accession>A0A1E5FZQ0</accession>
<proteinExistence type="predicted"/>
<keyword evidence="2" id="KW-1133">Transmembrane helix</keyword>
<name>A0A1E5FZQ0_9FIRM</name>
<dbReference type="RefSeq" id="WP_069643977.1">
    <property type="nucleotide sequence ID" value="NZ_MIJE01000033.1"/>
</dbReference>
<gene>
    <name evidence="4" type="ORF">BHF68_09970</name>
</gene>
<dbReference type="Pfam" id="PF01551">
    <property type="entry name" value="Peptidase_M23"/>
    <property type="match status" value="1"/>
</dbReference>
<comment type="caution">
    <text evidence="4">The sequence shown here is derived from an EMBL/GenBank/DDBJ whole genome shotgun (WGS) entry which is preliminary data.</text>
</comment>
<evidence type="ECO:0000259" key="3">
    <source>
        <dbReference type="Pfam" id="PF01551"/>
    </source>
</evidence>
<protein>
    <recommendedName>
        <fullName evidence="3">M23ase beta-sheet core domain-containing protein</fullName>
    </recommendedName>
</protein>
<evidence type="ECO:0000256" key="2">
    <source>
        <dbReference type="SAM" id="Phobius"/>
    </source>
</evidence>
<dbReference type="InterPro" id="IPR016047">
    <property type="entry name" value="M23ase_b-sheet_dom"/>
</dbReference>
<evidence type="ECO:0000313" key="5">
    <source>
        <dbReference type="Proteomes" id="UP000094296"/>
    </source>
</evidence>
<dbReference type="PANTHER" id="PTHR21666:SF289">
    <property type="entry name" value="L-ALA--D-GLU ENDOPEPTIDASE"/>
    <property type="match status" value="1"/>
</dbReference>
<dbReference type="Gene3D" id="2.70.70.10">
    <property type="entry name" value="Glucose Permease (Domain IIA)"/>
    <property type="match status" value="1"/>
</dbReference>
<keyword evidence="2" id="KW-0812">Transmembrane</keyword>
<dbReference type="Proteomes" id="UP000094296">
    <property type="component" value="Unassembled WGS sequence"/>
</dbReference>
<keyword evidence="1" id="KW-0732">Signal</keyword>
<reference evidence="4 5" key="1">
    <citation type="submission" date="2016-09" db="EMBL/GenBank/DDBJ databases">
        <title>Draft genome sequence for the type strain of Desulfuribacillus alkaliarsenatis AHT28, an obligately anaerobic, sulfidogenic bacterium isolated from Russian soda lake sediments.</title>
        <authorList>
            <person name="Abin C.A."/>
            <person name="Hollibaugh J.T."/>
        </authorList>
    </citation>
    <scope>NUCLEOTIDE SEQUENCE [LARGE SCALE GENOMIC DNA]</scope>
    <source>
        <strain evidence="4 5">AHT28</strain>
    </source>
</reference>
<dbReference type="GO" id="GO:0004222">
    <property type="term" value="F:metalloendopeptidase activity"/>
    <property type="evidence" value="ECO:0007669"/>
    <property type="project" value="TreeGrafter"/>
</dbReference>
<dbReference type="OrthoDB" id="9810477at2"/>
<dbReference type="STRING" id="766136.BHF68_09970"/>
<organism evidence="4 5">
    <name type="scientific">Desulfuribacillus alkaliarsenatis</name>
    <dbReference type="NCBI Taxonomy" id="766136"/>
    <lineage>
        <taxon>Bacteria</taxon>
        <taxon>Bacillati</taxon>
        <taxon>Bacillota</taxon>
        <taxon>Desulfuribacillia</taxon>
        <taxon>Desulfuribacillales</taxon>
        <taxon>Desulfuribacillaceae</taxon>
        <taxon>Desulfuribacillus</taxon>
    </lineage>
</organism>
<dbReference type="EMBL" id="MIJE01000033">
    <property type="protein sequence ID" value="OEF96057.1"/>
    <property type="molecule type" value="Genomic_DNA"/>
</dbReference>
<evidence type="ECO:0000313" key="4">
    <source>
        <dbReference type="EMBL" id="OEF96057.1"/>
    </source>
</evidence>
<dbReference type="CDD" id="cd12797">
    <property type="entry name" value="M23_peptidase"/>
    <property type="match status" value="1"/>
</dbReference>
<feature type="transmembrane region" description="Helical" evidence="2">
    <location>
        <begin position="12"/>
        <end position="31"/>
    </location>
</feature>
<dbReference type="SUPFAM" id="SSF53955">
    <property type="entry name" value="Lysozyme-like"/>
    <property type="match status" value="1"/>
</dbReference>
<dbReference type="InterPro" id="IPR011055">
    <property type="entry name" value="Dup_hybrid_motif"/>
</dbReference>
<evidence type="ECO:0000256" key="1">
    <source>
        <dbReference type="ARBA" id="ARBA00022729"/>
    </source>
</evidence>
<dbReference type="SUPFAM" id="SSF51261">
    <property type="entry name" value="Duplicated hybrid motif"/>
    <property type="match status" value="1"/>
</dbReference>
<dbReference type="InterPro" id="IPR023346">
    <property type="entry name" value="Lysozyme-like_dom_sf"/>
</dbReference>
<keyword evidence="5" id="KW-1185">Reference proteome</keyword>
<dbReference type="AlphaFoldDB" id="A0A1E5FZQ0"/>
<dbReference type="InterPro" id="IPR050570">
    <property type="entry name" value="Cell_wall_metabolism_enzyme"/>
</dbReference>
<keyword evidence="2" id="KW-0472">Membrane</keyword>